<evidence type="ECO:0008006" key="4">
    <source>
        <dbReference type="Google" id="ProtNLM"/>
    </source>
</evidence>
<dbReference type="OrthoDB" id="9796370at2"/>
<dbReference type="RefSeq" id="WP_140826289.1">
    <property type="nucleotide sequence ID" value="NZ_VFYP01000001.1"/>
</dbReference>
<gene>
    <name evidence="2" type="ORF">FJQ55_03345</name>
</gene>
<keyword evidence="3" id="KW-1185">Reference proteome</keyword>
<dbReference type="EMBL" id="VFYP01000001">
    <property type="protein sequence ID" value="TPP09925.1"/>
    <property type="molecule type" value="Genomic_DNA"/>
</dbReference>
<name>A0A504UGK7_9HYPH</name>
<evidence type="ECO:0000313" key="3">
    <source>
        <dbReference type="Proteomes" id="UP000316429"/>
    </source>
</evidence>
<evidence type="ECO:0000313" key="2">
    <source>
        <dbReference type="EMBL" id="TPP09925.1"/>
    </source>
</evidence>
<dbReference type="Proteomes" id="UP000316429">
    <property type="component" value="Unassembled WGS sequence"/>
</dbReference>
<organism evidence="2 3">
    <name type="scientific">Rhizobium glycinendophyticum</name>
    <dbReference type="NCBI Taxonomy" id="2589807"/>
    <lineage>
        <taxon>Bacteria</taxon>
        <taxon>Pseudomonadati</taxon>
        <taxon>Pseudomonadota</taxon>
        <taxon>Alphaproteobacteria</taxon>
        <taxon>Hyphomicrobiales</taxon>
        <taxon>Rhizobiaceae</taxon>
        <taxon>Rhizobium/Agrobacterium group</taxon>
        <taxon>Rhizobium</taxon>
    </lineage>
</organism>
<evidence type="ECO:0000256" key="1">
    <source>
        <dbReference type="SAM" id="MobiDB-lite"/>
    </source>
</evidence>
<dbReference type="GO" id="GO:0003677">
    <property type="term" value="F:DNA binding"/>
    <property type="evidence" value="ECO:0007669"/>
    <property type="project" value="InterPro"/>
</dbReference>
<protein>
    <recommendedName>
        <fullName evidence="4">Helix-turn-helix transcriptional regulator</fullName>
    </recommendedName>
</protein>
<dbReference type="AlphaFoldDB" id="A0A504UGK7"/>
<feature type="region of interest" description="Disordered" evidence="1">
    <location>
        <begin position="75"/>
        <end position="110"/>
    </location>
</feature>
<proteinExistence type="predicted"/>
<feature type="compositionally biased region" description="Polar residues" evidence="1">
    <location>
        <begin position="82"/>
        <end position="95"/>
    </location>
</feature>
<dbReference type="InterPro" id="IPR010982">
    <property type="entry name" value="Lambda_DNA-bd_dom_sf"/>
</dbReference>
<comment type="caution">
    <text evidence="2">The sequence shown here is derived from an EMBL/GenBank/DDBJ whole genome shotgun (WGS) entry which is preliminary data.</text>
</comment>
<dbReference type="Gene3D" id="1.10.260.40">
    <property type="entry name" value="lambda repressor-like DNA-binding domains"/>
    <property type="match status" value="1"/>
</dbReference>
<sequence>MITGRQIAAARALLGLTAADLARQVELPLATVEEMEARATACPDDRSEVEVLRTALEKAGITFIDERVTSAAGGPGVRLSVPLSTSHDTDVSGTVQYPEMAKDGPFGAGG</sequence>
<reference evidence="2 3" key="1">
    <citation type="submission" date="2019-06" db="EMBL/GenBank/DDBJ databases">
        <title>Rhizobium sp. CL12 isolated from roots of soybean.</title>
        <authorList>
            <person name="Wang C."/>
        </authorList>
    </citation>
    <scope>NUCLEOTIDE SEQUENCE [LARGE SCALE GENOMIC DNA]</scope>
    <source>
        <strain evidence="2 3">CL12</strain>
    </source>
</reference>
<accession>A0A504UGK7</accession>